<evidence type="ECO:0000313" key="2">
    <source>
        <dbReference type="EMBL" id="KPJ20741.1"/>
    </source>
</evidence>
<dbReference type="AlphaFoldDB" id="A0A0N0PF24"/>
<feature type="region of interest" description="Disordered" evidence="1">
    <location>
        <begin position="72"/>
        <end position="121"/>
    </location>
</feature>
<gene>
    <name evidence="2" type="ORF">RR46_00040</name>
</gene>
<feature type="compositionally biased region" description="Basic residues" evidence="1">
    <location>
        <begin position="82"/>
        <end position="93"/>
    </location>
</feature>
<name>A0A0N0PF24_PAPXU</name>
<dbReference type="EMBL" id="LADI01012636">
    <property type="protein sequence ID" value="KPJ20741.1"/>
    <property type="molecule type" value="Genomic_DNA"/>
</dbReference>
<protein>
    <submittedName>
        <fullName evidence="2">Uncharacterized protein</fullName>
    </submittedName>
</protein>
<sequence>MNRGTNYALREDTQQWKSCDENKRNKTSIKKKSSCINIEKSMALVKTPHKRLTDGRSERLIIRNKNGVMLNSSDEHSTSYNSRKKIKKKRTKQMKTAFDRKDDKISSLPRRSSHDSQHSSRWKWNWRMKQRLGTPPENKCISGSTQATSRRVQGDVKRANENIPRKLSCWNNIPKCKRMRRLMRDMGYFNHSTQYATVLQIAYINTGRRRIIDVNRKGGVLRKTSLKKLLVPTASPN</sequence>
<comment type="caution">
    <text evidence="2">The sequence shown here is derived from an EMBL/GenBank/DDBJ whole genome shotgun (WGS) entry which is preliminary data.</text>
</comment>
<dbReference type="Proteomes" id="UP000053268">
    <property type="component" value="Unassembled WGS sequence"/>
</dbReference>
<organism evidence="2 3">
    <name type="scientific">Papilio xuthus</name>
    <name type="common">Asian swallowtail butterfly</name>
    <dbReference type="NCBI Taxonomy" id="66420"/>
    <lineage>
        <taxon>Eukaryota</taxon>
        <taxon>Metazoa</taxon>
        <taxon>Ecdysozoa</taxon>
        <taxon>Arthropoda</taxon>
        <taxon>Hexapoda</taxon>
        <taxon>Insecta</taxon>
        <taxon>Pterygota</taxon>
        <taxon>Neoptera</taxon>
        <taxon>Endopterygota</taxon>
        <taxon>Lepidoptera</taxon>
        <taxon>Glossata</taxon>
        <taxon>Ditrysia</taxon>
        <taxon>Papilionoidea</taxon>
        <taxon>Papilionidae</taxon>
        <taxon>Papilioninae</taxon>
        <taxon>Papilio</taxon>
    </lineage>
</organism>
<proteinExistence type="predicted"/>
<evidence type="ECO:0000313" key="3">
    <source>
        <dbReference type="Proteomes" id="UP000053268"/>
    </source>
</evidence>
<keyword evidence="3" id="KW-1185">Reference proteome</keyword>
<evidence type="ECO:0000256" key="1">
    <source>
        <dbReference type="SAM" id="MobiDB-lite"/>
    </source>
</evidence>
<reference evidence="2 3" key="1">
    <citation type="journal article" date="2015" name="Nat. Commun.">
        <title>Outbred genome sequencing and CRISPR/Cas9 gene editing in butterflies.</title>
        <authorList>
            <person name="Li X."/>
            <person name="Fan D."/>
            <person name="Zhang W."/>
            <person name="Liu G."/>
            <person name="Zhang L."/>
            <person name="Zhao L."/>
            <person name="Fang X."/>
            <person name="Chen L."/>
            <person name="Dong Y."/>
            <person name="Chen Y."/>
            <person name="Ding Y."/>
            <person name="Zhao R."/>
            <person name="Feng M."/>
            <person name="Zhu Y."/>
            <person name="Feng Y."/>
            <person name="Jiang X."/>
            <person name="Zhu D."/>
            <person name="Xiang H."/>
            <person name="Feng X."/>
            <person name="Li S."/>
            <person name="Wang J."/>
            <person name="Zhang G."/>
            <person name="Kronforst M.R."/>
            <person name="Wang W."/>
        </authorList>
    </citation>
    <scope>NUCLEOTIDE SEQUENCE [LARGE SCALE GENOMIC DNA]</scope>
    <source>
        <strain evidence="2">Ya'a_city_454_Px</strain>
        <tissue evidence="2">Whole body</tissue>
    </source>
</reference>
<accession>A0A0N0PF24</accession>